<keyword evidence="1" id="KW-0472">Membrane</keyword>
<gene>
    <name evidence="2" type="ORF">IP90_00701</name>
</gene>
<keyword evidence="1" id="KW-0812">Transmembrane</keyword>
<evidence type="ECO:0008006" key="4">
    <source>
        <dbReference type="Google" id="ProtNLM"/>
    </source>
</evidence>
<evidence type="ECO:0000256" key="1">
    <source>
        <dbReference type="SAM" id="Phobius"/>
    </source>
</evidence>
<feature type="transmembrane region" description="Helical" evidence="1">
    <location>
        <begin position="167"/>
        <end position="187"/>
    </location>
</feature>
<dbReference type="OrthoDB" id="8820484at2"/>
<reference evidence="2 3" key="1">
    <citation type="journal article" date="2015" name="Stand. Genomic Sci.">
        <title>Genomic Encyclopedia of Bacterial and Archaeal Type Strains, Phase III: the genomes of soil and plant-associated and newly described type strains.</title>
        <authorList>
            <person name="Whitman W.B."/>
            <person name="Woyke T."/>
            <person name="Klenk H.P."/>
            <person name="Zhou Y."/>
            <person name="Lilburn T.G."/>
            <person name="Beck B.J."/>
            <person name="De Vos P."/>
            <person name="Vandamme P."/>
            <person name="Eisen J.A."/>
            <person name="Garrity G."/>
            <person name="Hugenholtz P."/>
            <person name="Kyrpides N.C."/>
        </authorList>
    </citation>
    <scope>NUCLEOTIDE SEQUENCE [LARGE SCALE GENOMIC DNA]</scope>
    <source>
        <strain evidence="2 3">CGMCC 1.10821</strain>
    </source>
</reference>
<feature type="transmembrane region" description="Helical" evidence="1">
    <location>
        <begin position="199"/>
        <end position="221"/>
    </location>
</feature>
<sequence>MDFLKILKSFEEFIYEAMTWLVFYPRTLWRVVRHPIRMAQYADEELADPLREQFKDGLSPPFFLLLSVIISHVVELTLHAQMPERSGELAKIVLGSEQNLLIYRTISFGVWALLGAMYLLVRTHGRIDRDTLRRPFYAQCYLVAPFAISLSIGVTIARVFGTRFHEAGITWALVACAWFVAAQAGWLRNLLQVPWWRAIGATLLILLVGLVINTLVALALLGPL</sequence>
<dbReference type="AlphaFoldDB" id="A0A562LAD6"/>
<keyword evidence="3" id="KW-1185">Reference proteome</keyword>
<evidence type="ECO:0000313" key="2">
    <source>
        <dbReference type="EMBL" id="TWI04568.1"/>
    </source>
</evidence>
<dbReference type="Proteomes" id="UP000315167">
    <property type="component" value="Unassembled WGS sequence"/>
</dbReference>
<feature type="transmembrane region" description="Helical" evidence="1">
    <location>
        <begin position="101"/>
        <end position="121"/>
    </location>
</feature>
<keyword evidence="1" id="KW-1133">Transmembrane helix</keyword>
<evidence type="ECO:0000313" key="3">
    <source>
        <dbReference type="Proteomes" id="UP000315167"/>
    </source>
</evidence>
<accession>A0A562LAD6</accession>
<comment type="caution">
    <text evidence="2">The sequence shown here is derived from an EMBL/GenBank/DDBJ whole genome shotgun (WGS) entry which is preliminary data.</text>
</comment>
<feature type="transmembrane region" description="Helical" evidence="1">
    <location>
        <begin position="141"/>
        <end position="161"/>
    </location>
</feature>
<proteinExistence type="predicted"/>
<name>A0A562LAD6_9GAMM</name>
<dbReference type="EMBL" id="VLKN01000002">
    <property type="protein sequence ID" value="TWI04568.1"/>
    <property type="molecule type" value="Genomic_DNA"/>
</dbReference>
<organism evidence="2 3">
    <name type="scientific">Luteimonas cucumeris</name>
    <dbReference type="NCBI Taxonomy" id="985012"/>
    <lineage>
        <taxon>Bacteria</taxon>
        <taxon>Pseudomonadati</taxon>
        <taxon>Pseudomonadota</taxon>
        <taxon>Gammaproteobacteria</taxon>
        <taxon>Lysobacterales</taxon>
        <taxon>Lysobacteraceae</taxon>
        <taxon>Luteimonas</taxon>
    </lineage>
</organism>
<protein>
    <recommendedName>
        <fullName evidence="4">Yip1-like protein</fullName>
    </recommendedName>
</protein>
<dbReference type="RefSeq" id="WP_144898259.1">
    <property type="nucleotide sequence ID" value="NZ_VLKN01000002.1"/>
</dbReference>